<dbReference type="FunFam" id="3.40.605.10:FF:000007">
    <property type="entry name" value="NAD/NADP-dependent betaine aldehyde dehydrogenase"/>
    <property type="match status" value="1"/>
</dbReference>
<dbReference type="OrthoDB" id="5887723at2"/>
<dbReference type="GO" id="GO:0016620">
    <property type="term" value="F:oxidoreductase activity, acting on the aldehyde or oxo group of donors, NAD or NADP as acceptor"/>
    <property type="evidence" value="ECO:0007669"/>
    <property type="project" value="InterPro"/>
</dbReference>
<dbReference type="Gene3D" id="3.40.605.10">
    <property type="entry name" value="Aldehyde Dehydrogenase, Chain A, domain 1"/>
    <property type="match status" value="1"/>
</dbReference>
<evidence type="ECO:0000256" key="4">
    <source>
        <dbReference type="RuleBase" id="RU003345"/>
    </source>
</evidence>
<reference evidence="6" key="1">
    <citation type="submission" date="2014-04" db="EMBL/GenBank/DDBJ databases">
        <title>In planta biocontrol of soil-borne Fusarium wilt of banana through a plant endophytic bacterium, Burkholderia cenocepacia 869T2.</title>
        <authorList>
            <person name="Ho Y.-N."/>
            <person name="Chiang H.-M."/>
            <person name="Chao C.-P."/>
            <person name="Su C.-C."/>
            <person name="Hsu H.-F."/>
            <person name="Guo C.-T."/>
            <person name="Hsieh J.-L."/>
            <person name="Huang C.-C."/>
        </authorList>
    </citation>
    <scope>NUCLEOTIDE SEQUENCE [LARGE SCALE GENOMIC DNA]</scope>
    <source>
        <strain evidence="6">869T2</strain>
    </source>
</reference>
<dbReference type="AlphaFoldDB" id="A0A071MHE4"/>
<dbReference type="InterPro" id="IPR015590">
    <property type="entry name" value="Aldehyde_DH_dom"/>
</dbReference>
<evidence type="ECO:0000256" key="1">
    <source>
        <dbReference type="ARBA" id="ARBA00009986"/>
    </source>
</evidence>
<dbReference type="InterPro" id="IPR016163">
    <property type="entry name" value="Ald_DH_C"/>
</dbReference>
<feature type="active site" evidence="3">
    <location>
        <position position="257"/>
    </location>
</feature>
<dbReference type="FunFam" id="3.40.309.10:FF:000012">
    <property type="entry name" value="Betaine aldehyde dehydrogenase"/>
    <property type="match status" value="1"/>
</dbReference>
<comment type="similarity">
    <text evidence="1 4">Belongs to the aldehyde dehydrogenase family.</text>
</comment>
<dbReference type="SUPFAM" id="SSF53720">
    <property type="entry name" value="ALDH-like"/>
    <property type="match status" value="1"/>
</dbReference>
<dbReference type="PROSITE" id="PS00687">
    <property type="entry name" value="ALDEHYDE_DEHYDR_GLU"/>
    <property type="match status" value="1"/>
</dbReference>
<dbReference type="InterPro" id="IPR029510">
    <property type="entry name" value="Ald_DH_CS_GLU"/>
</dbReference>
<dbReference type="PANTHER" id="PTHR11699">
    <property type="entry name" value="ALDEHYDE DEHYDROGENASE-RELATED"/>
    <property type="match status" value="1"/>
</dbReference>
<evidence type="ECO:0000259" key="5">
    <source>
        <dbReference type="Pfam" id="PF00171"/>
    </source>
</evidence>
<sequence>MPIESPSPALFPAAGLLVGERRIVDPSGGVHQHVYPGNGQATLEVALAGAGEIDAAVTAARHALSAWKRLSPDRRRDLILRFAELLQANASALCQLSAAENGMPVSKAAGHHWIAVDNFRYYAGWADKIAGEVIPTWPAQGLDYTVREPYGVVGIIIPWNAPMALFSGGVAPALAAGNTVVLKPSELAPFTSLKFGELMLEAGVPPGVINIVPGGPEAGSALVSHSGIDKIHFTGGGTTARAILDGARRHLTPVALELGGKSARLVFADCDIEAAVRDAITGATSIAGQGCLLGTRVLVDEAIYEDFIARCKAELEKVTLGDPAHAATQMGPVISAAACNRIMGVIEHTRAETSARLVSGGRRAGGSLANGYFIEPTLFADVDNRSSLAQNEVFGPVLSVLRFGTDDEALQIANDSLYGLAAYLHTSDVRRAHRIAAQLEVGNVWVNGTGFSPSIPFGGVKQSGFGRTGGLPGLDEFTRIKNVWIAS</sequence>
<feature type="domain" description="Aldehyde dehydrogenase" evidence="5">
    <location>
        <begin position="31"/>
        <end position="483"/>
    </location>
</feature>
<dbReference type="Gene3D" id="3.40.309.10">
    <property type="entry name" value="Aldehyde Dehydrogenase, Chain A, domain 2"/>
    <property type="match status" value="1"/>
</dbReference>
<dbReference type="Pfam" id="PF00171">
    <property type="entry name" value="Aldedh"/>
    <property type="match status" value="1"/>
</dbReference>
<evidence type="ECO:0000256" key="3">
    <source>
        <dbReference type="PROSITE-ProRule" id="PRU10007"/>
    </source>
</evidence>
<organism evidence="6">
    <name type="scientific">Burkholderia cenocepacia</name>
    <dbReference type="NCBI Taxonomy" id="95486"/>
    <lineage>
        <taxon>Bacteria</taxon>
        <taxon>Pseudomonadati</taxon>
        <taxon>Pseudomonadota</taxon>
        <taxon>Betaproteobacteria</taxon>
        <taxon>Burkholderiales</taxon>
        <taxon>Burkholderiaceae</taxon>
        <taxon>Burkholderia</taxon>
        <taxon>Burkholderia cepacia complex</taxon>
    </lineage>
</organism>
<name>A0A071MHE4_9BURK</name>
<evidence type="ECO:0000313" key="6">
    <source>
        <dbReference type="EMBL" id="KEA60093.1"/>
    </source>
</evidence>
<evidence type="ECO:0000256" key="2">
    <source>
        <dbReference type="ARBA" id="ARBA00023002"/>
    </source>
</evidence>
<gene>
    <name evidence="6" type="ORF">DT99_08375</name>
</gene>
<dbReference type="InterPro" id="IPR016161">
    <property type="entry name" value="Ald_DH/histidinol_DH"/>
</dbReference>
<proteinExistence type="inferred from homology"/>
<dbReference type="InterPro" id="IPR016162">
    <property type="entry name" value="Ald_DH_N"/>
</dbReference>
<dbReference type="EMBL" id="JJOA01000007">
    <property type="protein sequence ID" value="KEA60093.1"/>
    <property type="molecule type" value="Genomic_DNA"/>
</dbReference>
<accession>A0A071MHE4</accession>
<protein>
    <submittedName>
        <fullName evidence="6">Aldehyde dehydrogenase</fullName>
    </submittedName>
</protein>
<comment type="caution">
    <text evidence="6">The sequence shown here is derived from an EMBL/GenBank/DDBJ whole genome shotgun (WGS) entry which is preliminary data.</text>
</comment>
<keyword evidence="2 4" id="KW-0560">Oxidoreductase</keyword>